<accession>A0A8D8PBK7</accession>
<reference evidence="2" key="1">
    <citation type="submission" date="2021-05" db="EMBL/GenBank/DDBJ databases">
        <authorList>
            <person name="Alioto T."/>
            <person name="Alioto T."/>
            <person name="Gomez Garrido J."/>
        </authorList>
    </citation>
    <scope>NUCLEOTIDE SEQUENCE</scope>
</reference>
<dbReference type="AlphaFoldDB" id="A0A8D8PBK7"/>
<organism evidence="2">
    <name type="scientific">Culex pipiens</name>
    <name type="common">House mosquito</name>
    <dbReference type="NCBI Taxonomy" id="7175"/>
    <lineage>
        <taxon>Eukaryota</taxon>
        <taxon>Metazoa</taxon>
        <taxon>Ecdysozoa</taxon>
        <taxon>Arthropoda</taxon>
        <taxon>Hexapoda</taxon>
        <taxon>Insecta</taxon>
        <taxon>Pterygota</taxon>
        <taxon>Neoptera</taxon>
        <taxon>Endopterygota</taxon>
        <taxon>Diptera</taxon>
        <taxon>Nematocera</taxon>
        <taxon>Culicoidea</taxon>
        <taxon>Culicidae</taxon>
        <taxon>Culicinae</taxon>
        <taxon>Culicini</taxon>
        <taxon>Culex</taxon>
        <taxon>Culex</taxon>
    </lineage>
</organism>
<evidence type="ECO:0000256" key="1">
    <source>
        <dbReference type="SAM" id="MobiDB-lite"/>
    </source>
</evidence>
<dbReference type="EMBL" id="HBUE01337157">
    <property type="protein sequence ID" value="CAG6596689.1"/>
    <property type="molecule type" value="Transcribed_RNA"/>
</dbReference>
<feature type="compositionally biased region" description="Basic and acidic residues" evidence="1">
    <location>
        <begin position="1"/>
        <end position="11"/>
    </location>
</feature>
<sequence>MRRRRPDEVRTEGVQSGTDAAADDCRGGVPKEMKRLEIRVRARMRTKLVYERESACEINRERLHEREYKLGCNLKLETVFSKETEKMARDPAWRHPLSQ</sequence>
<dbReference type="EMBL" id="HBUE01230367">
    <property type="protein sequence ID" value="CAG6544551.1"/>
    <property type="molecule type" value="Transcribed_RNA"/>
</dbReference>
<name>A0A8D8PBK7_CULPI</name>
<proteinExistence type="predicted"/>
<evidence type="ECO:0000313" key="2">
    <source>
        <dbReference type="EMBL" id="CAG6596692.1"/>
    </source>
</evidence>
<dbReference type="EMBL" id="HBUE01337158">
    <property type="protein sequence ID" value="CAG6596692.1"/>
    <property type="molecule type" value="Transcribed_RNA"/>
</dbReference>
<protein>
    <submittedName>
        <fullName evidence="2">(northern house mosquito) hypothetical protein</fullName>
    </submittedName>
</protein>
<feature type="region of interest" description="Disordered" evidence="1">
    <location>
        <begin position="1"/>
        <end position="28"/>
    </location>
</feature>
<dbReference type="EMBL" id="HBUE01230368">
    <property type="protein sequence ID" value="CAG6544554.1"/>
    <property type="molecule type" value="Transcribed_RNA"/>
</dbReference>